<reference evidence="1" key="1">
    <citation type="submission" date="2020-11" db="EMBL/GenBank/DDBJ databases">
        <authorList>
            <person name="Tran Van P."/>
        </authorList>
    </citation>
    <scope>NUCLEOTIDE SEQUENCE</scope>
</reference>
<dbReference type="EMBL" id="CAJPVJ010010761">
    <property type="protein sequence ID" value="CAG2173406.1"/>
    <property type="molecule type" value="Genomic_DNA"/>
</dbReference>
<name>A0A7R9M9Y2_9ACAR</name>
<evidence type="ECO:0000313" key="2">
    <source>
        <dbReference type="Proteomes" id="UP000728032"/>
    </source>
</evidence>
<keyword evidence="2" id="KW-1185">Reference proteome</keyword>
<protein>
    <submittedName>
        <fullName evidence="1">Uncharacterized protein</fullName>
    </submittedName>
</protein>
<dbReference type="AlphaFoldDB" id="A0A7R9M9Y2"/>
<sequence>MSKECWAKTKLEIDRCSNRITSEWDTLMKNNDKVTKNKTRDDHLFTCCYPYDWFDGIVTIVQAKCDHKDADKMTDSFNQFIKSNPSCDDFPYKCKECADFKKVSTLGPIPVIDPTSGTDIADTIKLNMTAVSAVVSTECSKAMQTQNAVCVDQMRLYYNYLISVEDKSNDTLVVIRCCLIWDLVQCMDEVALERCEEKDYKSMHTCLQNNSQSICPEYKN</sequence>
<dbReference type="Proteomes" id="UP000728032">
    <property type="component" value="Unassembled WGS sequence"/>
</dbReference>
<dbReference type="EMBL" id="OC925586">
    <property type="protein sequence ID" value="CAD7656219.1"/>
    <property type="molecule type" value="Genomic_DNA"/>
</dbReference>
<evidence type="ECO:0000313" key="1">
    <source>
        <dbReference type="EMBL" id="CAD7656219.1"/>
    </source>
</evidence>
<accession>A0A7R9M9Y2</accession>
<gene>
    <name evidence="1" type="ORF">ONB1V03_LOCUS12859</name>
</gene>
<proteinExistence type="predicted"/>
<dbReference type="OrthoDB" id="6526069at2759"/>
<organism evidence="1">
    <name type="scientific">Oppiella nova</name>
    <dbReference type="NCBI Taxonomy" id="334625"/>
    <lineage>
        <taxon>Eukaryota</taxon>
        <taxon>Metazoa</taxon>
        <taxon>Ecdysozoa</taxon>
        <taxon>Arthropoda</taxon>
        <taxon>Chelicerata</taxon>
        <taxon>Arachnida</taxon>
        <taxon>Acari</taxon>
        <taxon>Acariformes</taxon>
        <taxon>Sarcoptiformes</taxon>
        <taxon>Oribatida</taxon>
        <taxon>Brachypylina</taxon>
        <taxon>Oppioidea</taxon>
        <taxon>Oppiidae</taxon>
        <taxon>Oppiella</taxon>
    </lineage>
</organism>